<reference evidence="10 11" key="1">
    <citation type="journal article" date="2015" name="Int. J. Syst. Evol. Microbiol.">
        <title>Burkholderia monticola sp. nov., isolated from mountain soil.</title>
        <authorList>
            <person name="Baek I."/>
            <person name="Seo B."/>
            <person name="Lee I."/>
            <person name="Yi H."/>
            <person name="Chun J."/>
        </authorList>
    </citation>
    <scope>NUCLEOTIDE SEQUENCE [LARGE SCALE GENOMIC DNA]</scope>
    <source>
        <strain evidence="10 11">JC2948</strain>
    </source>
</reference>
<evidence type="ECO:0000256" key="8">
    <source>
        <dbReference type="ARBA" id="ARBA00035655"/>
    </source>
</evidence>
<keyword evidence="5 9" id="KW-0812">Transmembrane</keyword>
<dbReference type="Pfam" id="PF04143">
    <property type="entry name" value="Sulf_transp"/>
    <property type="match status" value="1"/>
</dbReference>
<keyword evidence="6 9" id="KW-1133">Transmembrane helix</keyword>
<dbReference type="Proteomes" id="UP000075613">
    <property type="component" value="Unassembled WGS sequence"/>
</dbReference>
<evidence type="ECO:0000256" key="3">
    <source>
        <dbReference type="ARBA" id="ARBA00022475"/>
    </source>
</evidence>
<comment type="subcellular location">
    <subcellularLocation>
        <location evidence="1">Cell inner membrane</location>
        <topology evidence="1">Multi-pass membrane protein</topology>
    </subcellularLocation>
</comment>
<keyword evidence="11" id="KW-1185">Reference proteome</keyword>
<feature type="transmembrane region" description="Helical" evidence="9">
    <location>
        <begin position="6"/>
        <end position="27"/>
    </location>
</feature>
<evidence type="ECO:0000256" key="7">
    <source>
        <dbReference type="ARBA" id="ARBA00023136"/>
    </source>
</evidence>
<dbReference type="PANTHER" id="PTHR30574:SF1">
    <property type="entry name" value="SULPHUR TRANSPORT DOMAIN-CONTAINING PROTEIN"/>
    <property type="match status" value="1"/>
</dbReference>
<feature type="transmembrane region" description="Helical" evidence="9">
    <location>
        <begin position="80"/>
        <end position="103"/>
    </location>
</feature>
<evidence type="ECO:0000256" key="9">
    <source>
        <dbReference type="SAM" id="Phobius"/>
    </source>
</evidence>
<feature type="transmembrane region" description="Helical" evidence="9">
    <location>
        <begin position="48"/>
        <end position="68"/>
    </location>
</feature>
<evidence type="ECO:0000256" key="4">
    <source>
        <dbReference type="ARBA" id="ARBA00022519"/>
    </source>
</evidence>
<sequence length="148" mass="15312">MESFTPYSALAGGLLIGLSASLLLWFNGRIAGISGIARGLLSGDRSGFLWRALFLLGLVGGAWFYYWLAARAGHSESVPVARAGFPPVLLIAGGLAVGFGTALGRGCTSGHGVCGMARLSPRSIVATLIFLATGIATTYVVRHVLGFQ</sequence>
<keyword evidence="3" id="KW-1003">Cell membrane</keyword>
<evidence type="ECO:0000256" key="6">
    <source>
        <dbReference type="ARBA" id="ARBA00022989"/>
    </source>
</evidence>
<name>A0A149PDA0_9BURK</name>
<evidence type="ECO:0000313" key="11">
    <source>
        <dbReference type="Proteomes" id="UP000075613"/>
    </source>
</evidence>
<protein>
    <submittedName>
        <fullName evidence="10">Uncharacterized protein</fullName>
    </submittedName>
</protein>
<accession>A0A149PDA0</accession>
<feature type="transmembrane region" description="Helical" evidence="9">
    <location>
        <begin position="124"/>
        <end position="145"/>
    </location>
</feature>
<keyword evidence="7 9" id="KW-0472">Membrane</keyword>
<evidence type="ECO:0000256" key="1">
    <source>
        <dbReference type="ARBA" id="ARBA00004429"/>
    </source>
</evidence>
<comment type="similarity">
    <text evidence="8">Belongs to the TsuA/YedE (TC 9.B.102) family.</text>
</comment>
<keyword evidence="4" id="KW-0997">Cell inner membrane</keyword>
<dbReference type="EMBL" id="LRBG01000038">
    <property type="protein sequence ID" value="KXU83003.1"/>
    <property type="molecule type" value="Genomic_DNA"/>
</dbReference>
<dbReference type="OrthoDB" id="9814020at2"/>
<proteinExistence type="inferred from homology"/>
<evidence type="ECO:0000313" key="10">
    <source>
        <dbReference type="EMBL" id="KXU83003.1"/>
    </source>
</evidence>
<dbReference type="InterPro" id="IPR007272">
    <property type="entry name" value="Sulf_transp_TsuA/YedE"/>
</dbReference>
<dbReference type="STRING" id="1399968.CI15_28190"/>
<evidence type="ECO:0000256" key="5">
    <source>
        <dbReference type="ARBA" id="ARBA00022692"/>
    </source>
</evidence>
<evidence type="ECO:0000256" key="2">
    <source>
        <dbReference type="ARBA" id="ARBA00022448"/>
    </source>
</evidence>
<dbReference type="PANTHER" id="PTHR30574">
    <property type="entry name" value="INNER MEMBRANE PROTEIN YEDE"/>
    <property type="match status" value="1"/>
</dbReference>
<dbReference type="RefSeq" id="WP_062134590.1">
    <property type="nucleotide sequence ID" value="NZ_LRBG01000038.1"/>
</dbReference>
<dbReference type="AlphaFoldDB" id="A0A149PDA0"/>
<gene>
    <name evidence="10" type="ORF">CI15_28190</name>
</gene>
<dbReference type="GO" id="GO:0005886">
    <property type="term" value="C:plasma membrane"/>
    <property type="evidence" value="ECO:0007669"/>
    <property type="project" value="UniProtKB-SubCell"/>
</dbReference>
<organism evidence="10 11">
    <name type="scientific">Paraburkholderia monticola</name>
    <dbReference type="NCBI Taxonomy" id="1399968"/>
    <lineage>
        <taxon>Bacteria</taxon>
        <taxon>Pseudomonadati</taxon>
        <taxon>Pseudomonadota</taxon>
        <taxon>Betaproteobacteria</taxon>
        <taxon>Burkholderiales</taxon>
        <taxon>Burkholderiaceae</taxon>
        <taxon>Paraburkholderia</taxon>
    </lineage>
</organism>
<keyword evidence="2" id="KW-0813">Transport</keyword>
<comment type="caution">
    <text evidence="10">The sequence shown here is derived from an EMBL/GenBank/DDBJ whole genome shotgun (WGS) entry which is preliminary data.</text>
</comment>